<dbReference type="Pfam" id="PF00440">
    <property type="entry name" value="TetR_N"/>
    <property type="match status" value="1"/>
</dbReference>
<keyword evidence="1 2" id="KW-0238">DNA-binding</keyword>
<evidence type="ECO:0000256" key="1">
    <source>
        <dbReference type="ARBA" id="ARBA00023125"/>
    </source>
</evidence>
<evidence type="ECO:0000313" key="5">
    <source>
        <dbReference type="Proteomes" id="UP000649289"/>
    </source>
</evidence>
<dbReference type="EMBL" id="JACXYY010000006">
    <property type="protein sequence ID" value="MBD3915907.1"/>
    <property type="molecule type" value="Genomic_DNA"/>
</dbReference>
<organism evidence="4 5">
    <name type="scientific">Nocardioides hwasunensis</name>
    <dbReference type="NCBI Taxonomy" id="397258"/>
    <lineage>
        <taxon>Bacteria</taxon>
        <taxon>Bacillati</taxon>
        <taxon>Actinomycetota</taxon>
        <taxon>Actinomycetes</taxon>
        <taxon>Propionibacteriales</taxon>
        <taxon>Nocardioidaceae</taxon>
        <taxon>Nocardioides</taxon>
    </lineage>
</organism>
<accession>A0ABR8MM85</accession>
<evidence type="ECO:0000259" key="3">
    <source>
        <dbReference type="PROSITE" id="PS50977"/>
    </source>
</evidence>
<gene>
    <name evidence="4" type="ORF">IEZ25_14885</name>
</gene>
<dbReference type="PANTHER" id="PTHR30055">
    <property type="entry name" value="HTH-TYPE TRANSCRIPTIONAL REGULATOR RUTR"/>
    <property type="match status" value="1"/>
</dbReference>
<dbReference type="InterPro" id="IPR001647">
    <property type="entry name" value="HTH_TetR"/>
</dbReference>
<proteinExistence type="predicted"/>
<sequence length="199" mass="20918">MVTRRRMTKSDRRDQLVEVARRIVVEEGADALTLGHLAVAAGVSKPVVYDHFGSRAGVLVALYEDYDRRQTALLVEALDATPTSLDAQVATVARCHVACVLDHGAEIGGVVAALSGTPAMAEVKRGSDAAYVEICRRAFDRSAAPAAWTDAAAVAFLGAADAVSEAALDQTITRADAESALVDLLASQLAPRPGARQQH</sequence>
<feature type="domain" description="HTH tetR-type" evidence="3">
    <location>
        <begin position="10"/>
        <end position="70"/>
    </location>
</feature>
<name>A0ABR8MM85_9ACTN</name>
<dbReference type="Gene3D" id="1.10.357.10">
    <property type="entry name" value="Tetracycline Repressor, domain 2"/>
    <property type="match status" value="1"/>
</dbReference>
<dbReference type="PROSITE" id="PS50977">
    <property type="entry name" value="HTH_TETR_2"/>
    <property type="match status" value="1"/>
</dbReference>
<evidence type="ECO:0000256" key="2">
    <source>
        <dbReference type="PROSITE-ProRule" id="PRU00335"/>
    </source>
</evidence>
<dbReference type="InterPro" id="IPR009057">
    <property type="entry name" value="Homeodomain-like_sf"/>
</dbReference>
<dbReference type="InterPro" id="IPR050109">
    <property type="entry name" value="HTH-type_TetR-like_transc_reg"/>
</dbReference>
<feature type="DNA-binding region" description="H-T-H motif" evidence="2">
    <location>
        <begin position="33"/>
        <end position="52"/>
    </location>
</feature>
<dbReference type="SUPFAM" id="SSF46689">
    <property type="entry name" value="Homeodomain-like"/>
    <property type="match status" value="1"/>
</dbReference>
<evidence type="ECO:0000313" key="4">
    <source>
        <dbReference type="EMBL" id="MBD3915907.1"/>
    </source>
</evidence>
<reference evidence="4 5" key="1">
    <citation type="submission" date="2020-09" db="EMBL/GenBank/DDBJ databases">
        <title>novel species in genus Nocardioides.</title>
        <authorList>
            <person name="Zhang G."/>
        </authorList>
    </citation>
    <scope>NUCLEOTIDE SEQUENCE [LARGE SCALE GENOMIC DNA]</scope>
    <source>
        <strain evidence="4 5">19197</strain>
    </source>
</reference>
<keyword evidence="5" id="KW-1185">Reference proteome</keyword>
<protein>
    <submittedName>
        <fullName evidence="4">TetR/AcrR family transcriptional regulator</fullName>
    </submittedName>
</protein>
<dbReference type="Proteomes" id="UP000649289">
    <property type="component" value="Unassembled WGS sequence"/>
</dbReference>
<dbReference type="PANTHER" id="PTHR30055:SF223">
    <property type="entry name" value="HTH-TYPE TRANSCRIPTIONAL REGULATOR UIDR"/>
    <property type="match status" value="1"/>
</dbReference>
<dbReference type="PRINTS" id="PR00455">
    <property type="entry name" value="HTHTETR"/>
</dbReference>
<comment type="caution">
    <text evidence="4">The sequence shown here is derived from an EMBL/GenBank/DDBJ whole genome shotgun (WGS) entry which is preliminary data.</text>
</comment>